<organism evidence="1 2">
    <name type="scientific">Lasiosphaeria hispida</name>
    <dbReference type="NCBI Taxonomy" id="260671"/>
    <lineage>
        <taxon>Eukaryota</taxon>
        <taxon>Fungi</taxon>
        <taxon>Dikarya</taxon>
        <taxon>Ascomycota</taxon>
        <taxon>Pezizomycotina</taxon>
        <taxon>Sordariomycetes</taxon>
        <taxon>Sordariomycetidae</taxon>
        <taxon>Sordariales</taxon>
        <taxon>Lasiosphaeriaceae</taxon>
        <taxon>Lasiosphaeria</taxon>
    </lineage>
</organism>
<keyword evidence="2" id="KW-1185">Reference proteome</keyword>
<evidence type="ECO:0000313" key="1">
    <source>
        <dbReference type="EMBL" id="KAK3349339.1"/>
    </source>
</evidence>
<protein>
    <submittedName>
        <fullName evidence="1">Uncharacterized protein</fullName>
    </submittedName>
</protein>
<reference evidence="1" key="2">
    <citation type="submission" date="2023-06" db="EMBL/GenBank/DDBJ databases">
        <authorList>
            <consortium name="Lawrence Berkeley National Laboratory"/>
            <person name="Haridas S."/>
            <person name="Hensen N."/>
            <person name="Bonometti L."/>
            <person name="Westerberg I."/>
            <person name="Brannstrom I.O."/>
            <person name="Guillou S."/>
            <person name="Cros-Aarteil S."/>
            <person name="Calhoun S."/>
            <person name="Kuo A."/>
            <person name="Mondo S."/>
            <person name="Pangilinan J."/>
            <person name="Riley R."/>
            <person name="Labutti K."/>
            <person name="Andreopoulos B."/>
            <person name="Lipzen A."/>
            <person name="Chen C."/>
            <person name="Yanf M."/>
            <person name="Daum C."/>
            <person name="Ng V."/>
            <person name="Clum A."/>
            <person name="Steindorff A."/>
            <person name="Ohm R."/>
            <person name="Martin F."/>
            <person name="Silar P."/>
            <person name="Natvig D."/>
            <person name="Lalanne C."/>
            <person name="Gautier V."/>
            <person name="Ament-Velasquez S.L."/>
            <person name="Kruys A."/>
            <person name="Hutchinson M.I."/>
            <person name="Powell A.J."/>
            <person name="Barry K."/>
            <person name="Miller A.N."/>
            <person name="Grigoriev I.V."/>
            <person name="Debuchy R."/>
            <person name="Gladieux P."/>
            <person name="Thoren M.H."/>
            <person name="Johannesson H."/>
        </authorList>
    </citation>
    <scope>NUCLEOTIDE SEQUENCE</scope>
    <source>
        <strain evidence="1">CBS 955.72</strain>
    </source>
</reference>
<comment type="caution">
    <text evidence="1">The sequence shown here is derived from an EMBL/GenBank/DDBJ whole genome shotgun (WGS) entry which is preliminary data.</text>
</comment>
<sequence length="115" mass="12554">MQAVRVAAFPIAFLFFPISLARDSWFAQVQRSRVAPGSIGCPAGLVFFSSDRAVYVRILQWKSGAWAHFSYRGSWLALPLHGGHGPATCSRQFGLTVYNVSLLADQCCISCLALS</sequence>
<dbReference type="Proteomes" id="UP001275084">
    <property type="component" value="Unassembled WGS sequence"/>
</dbReference>
<name>A0AAJ0HEF4_9PEZI</name>
<proteinExistence type="predicted"/>
<evidence type="ECO:0000313" key="2">
    <source>
        <dbReference type="Proteomes" id="UP001275084"/>
    </source>
</evidence>
<accession>A0AAJ0HEF4</accession>
<reference evidence="1" key="1">
    <citation type="journal article" date="2023" name="Mol. Phylogenet. Evol.">
        <title>Genome-scale phylogeny and comparative genomics of the fungal order Sordariales.</title>
        <authorList>
            <person name="Hensen N."/>
            <person name="Bonometti L."/>
            <person name="Westerberg I."/>
            <person name="Brannstrom I.O."/>
            <person name="Guillou S."/>
            <person name="Cros-Aarteil S."/>
            <person name="Calhoun S."/>
            <person name="Haridas S."/>
            <person name="Kuo A."/>
            <person name="Mondo S."/>
            <person name="Pangilinan J."/>
            <person name="Riley R."/>
            <person name="LaButti K."/>
            <person name="Andreopoulos B."/>
            <person name="Lipzen A."/>
            <person name="Chen C."/>
            <person name="Yan M."/>
            <person name="Daum C."/>
            <person name="Ng V."/>
            <person name="Clum A."/>
            <person name="Steindorff A."/>
            <person name="Ohm R.A."/>
            <person name="Martin F."/>
            <person name="Silar P."/>
            <person name="Natvig D.O."/>
            <person name="Lalanne C."/>
            <person name="Gautier V."/>
            <person name="Ament-Velasquez S.L."/>
            <person name="Kruys A."/>
            <person name="Hutchinson M.I."/>
            <person name="Powell A.J."/>
            <person name="Barry K."/>
            <person name="Miller A.N."/>
            <person name="Grigoriev I.V."/>
            <person name="Debuchy R."/>
            <person name="Gladieux P."/>
            <person name="Hiltunen Thoren M."/>
            <person name="Johannesson H."/>
        </authorList>
    </citation>
    <scope>NUCLEOTIDE SEQUENCE</scope>
    <source>
        <strain evidence="1">CBS 955.72</strain>
    </source>
</reference>
<gene>
    <name evidence="1" type="ORF">B0T25DRAFT_239783</name>
</gene>
<dbReference type="AlphaFoldDB" id="A0AAJ0HEF4"/>
<dbReference type="EMBL" id="JAUIQD010000005">
    <property type="protein sequence ID" value="KAK3349339.1"/>
    <property type="molecule type" value="Genomic_DNA"/>
</dbReference>